<dbReference type="EMBL" id="CAJNOL010001657">
    <property type="protein sequence ID" value="CAF1399126.1"/>
    <property type="molecule type" value="Genomic_DNA"/>
</dbReference>
<keyword evidence="3" id="KW-1185">Reference proteome</keyword>
<comment type="caution">
    <text evidence="2">The sequence shown here is derived from an EMBL/GenBank/DDBJ whole genome shotgun (WGS) entry which is preliminary data.</text>
</comment>
<dbReference type="Proteomes" id="UP000663870">
    <property type="component" value="Unassembled WGS sequence"/>
</dbReference>
<accession>A0A815KW59</accession>
<dbReference type="EMBL" id="CAJNOH010000968">
    <property type="protein sequence ID" value="CAF1156397.1"/>
    <property type="molecule type" value="Genomic_DNA"/>
</dbReference>
<protein>
    <submittedName>
        <fullName evidence="2">Uncharacterized protein</fullName>
    </submittedName>
</protein>
<evidence type="ECO:0000313" key="3">
    <source>
        <dbReference type="Proteomes" id="UP000663870"/>
    </source>
</evidence>
<dbReference type="Proteomes" id="UP000663854">
    <property type="component" value="Unassembled WGS sequence"/>
</dbReference>
<reference evidence="2" key="1">
    <citation type="submission" date="2021-02" db="EMBL/GenBank/DDBJ databases">
        <authorList>
            <person name="Nowell W R."/>
        </authorList>
    </citation>
    <scope>NUCLEOTIDE SEQUENCE</scope>
</reference>
<sequence>MARLDTTMAELIIDADQLNRNDNKSLPYLNNNFNDSFDNSHQQTANQYPFTHIYDRDGRVFLPDVSVNIKSIVAEQTGRNSTEVSNRHWYSLVDQTIKRADRRSSL</sequence>
<proteinExistence type="predicted"/>
<evidence type="ECO:0000313" key="1">
    <source>
        <dbReference type="EMBL" id="CAF1156397.1"/>
    </source>
</evidence>
<organism evidence="2 3">
    <name type="scientific">Rotaria sordida</name>
    <dbReference type="NCBI Taxonomy" id="392033"/>
    <lineage>
        <taxon>Eukaryota</taxon>
        <taxon>Metazoa</taxon>
        <taxon>Spiralia</taxon>
        <taxon>Gnathifera</taxon>
        <taxon>Rotifera</taxon>
        <taxon>Eurotatoria</taxon>
        <taxon>Bdelloidea</taxon>
        <taxon>Philodinida</taxon>
        <taxon>Philodinidae</taxon>
        <taxon>Rotaria</taxon>
    </lineage>
</organism>
<dbReference type="AlphaFoldDB" id="A0A815KW59"/>
<gene>
    <name evidence="2" type="ORF">JXQ802_LOCUS34613</name>
    <name evidence="1" type="ORF">PYM288_LOCUS22501</name>
</gene>
<evidence type="ECO:0000313" key="2">
    <source>
        <dbReference type="EMBL" id="CAF1399126.1"/>
    </source>
</evidence>
<name>A0A815KW59_9BILA</name>